<organism evidence="1 2">
    <name type="scientific">Stenotrophomonas acidaminiphila</name>
    <dbReference type="NCBI Taxonomy" id="128780"/>
    <lineage>
        <taxon>Bacteria</taxon>
        <taxon>Pseudomonadati</taxon>
        <taxon>Pseudomonadota</taxon>
        <taxon>Gammaproteobacteria</taxon>
        <taxon>Lysobacterales</taxon>
        <taxon>Lysobacteraceae</taxon>
        <taxon>Stenotrophomonas</taxon>
    </lineage>
</organism>
<evidence type="ECO:0000313" key="2">
    <source>
        <dbReference type="Proteomes" id="UP000061010"/>
    </source>
</evidence>
<evidence type="ECO:0000313" key="1">
    <source>
        <dbReference type="EMBL" id="ALJ26973.1"/>
    </source>
</evidence>
<dbReference type="AlphaFoldDB" id="A0A0S1AW31"/>
<reference evidence="1 2" key="1">
    <citation type="journal article" date="2015" name="Genome Announc.">
        <title>Complete Genome Sequencing of Stenotrophomonas acidaminiphila ZAC14D2_NAIMI4_2, a Multidrug-Resistant Strain Isolated from Sediments of a Polluted River in Mexico, Uncovers New Antibiotic Resistance Genes and a Novel Class-II Lasso Peptide Biosynthesis Gene Cluster.</title>
        <authorList>
            <person name="Vinuesa P."/>
            <person name="Ochoa-Sanchez L.E."/>
        </authorList>
    </citation>
    <scope>NUCLEOTIDE SEQUENCE [LARGE SCALE GENOMIC DNA]</scope>
    <source>
        <strain evidence="1 2">ZAC14D2_NAIMI4_2</strain>
    </source>
</reference>
<name>A0A0S1AW31_9GAMM</name>
<keyword evidence="2" id="KW-1185">Reference proteome</keyword>
<sequence>MKELPEGDATYELRWLGALQLAESRQRPLEIHALLAAESGQRVRLWLPLDRMPLLMLGSRWHRKTAVAAADTPRDIEPLLSMGATWVCPDSAGDVVPEDWLGGRFPHPSGGWQFWAADGAQYVLPVSELIRTHYVFDPRLLPSILGGVSESMALTGRSRQAWHPDQCRWMDGPGGTAQFRISRFMSNEGAFRLARLWFSEPGRRGLSLLFHAFRRLRVTGSSPAPGSQRTGLPRVEIPYAGTAKWKVITRELPGAPGGPRRYLIVALTQHSAQPPWRELVIDDGIVRRKPAGTEDPGAAVSPPSSGVPFRLEPIPKPNVTVATSATDGRYNPLRARDVQTLDLEADAFRSTRKTASEVGPGAADPRRPGFRPVDSGGTDVPGSHAANIPVVLPGNQMSPIPGDYAVPFGRDLRPVFEKVLTRLQDTVDPSCVGRFLPSREKAHRFELKATTAKTPVRPATTPDRRIKPRQLLIFELRCRDKWLYLIEPTRRSRSERFPIGIVYRSDWAGFLTGDIVEVASAFEFATRTRRGWINHLSEFYAVLRAIGVDHPPTDLGWDAREPGLVDRLAGAIAGVILEDG</sequence>
<protein>
    <submittedName>
        <fullName evidence="1">Uncharacterized protein</fullName>
    </submittedName>
</protein>
<gene>
    <name evidence="1" type="ORF">AOT14_05280</name>
</gene>
<accession>A0A0S1AW31</accession>
<dbReference type="EMBL" id="CP012900">
    <property type="protein sequence ID" value="ALJ26973.1"/>
    <property type="molecule type" value="Genomic_DNA"/>
</dbReference>
<proteinExistence type="predicted"/>
<dbReference type="PATRIC" id="fig|128780.6.peg.538"/>
<dbReference type="Proteomes" id="UP000061010">
    <property type="component" value="Chromosome"/>
</dbReference>
<dbReference type="KEGG" id="sacz:AOT14_05280"/>